<dbReference type="InterPro" id="IPR001853">
    <property type="entry name" value="DSBA-like_thioredoxin_dom"/>
</dbReference>
<dbReference type="InterPro" id="IPR023205">
    <property type="entry name" value="DsbA/DsbL"/>
</dbReference>
<evidence type="ECO:0000256" key="7">
    <source>
        <dbReference type="PIRNR" id="PIRNR001488"/>
    </source>
</evidence>
<evidence type="ECO:0000256" key="8">
    <source>
        <dbReference type="PIRSR" id="PIRSR001488-1"/>
    </source>
</evidence>
<proteinExistence type="inferred from homology"/>
<comment type="similarity">
    <text evidence="2">Belongs to the thioredoxin family. DsbA subfamily.</text>
</comment>
<keyword evidence="3" id="KW-0732">Signal</keyword>
<evidence type="ECO:0000313" key="10">
    <source>
        <dbReference type="EMBL" id="GGA90528.1"/>
    </source>
</evidence>
<gene>
    <name evidence="10" type="primary">dsbA</name>
    <name evidence="10" type="ORF">GCM10011496_09310</name>
</gene>
<organism evidence="10 11">
    <name type="scientific">Polaromonas eurypsychrophila</name>
    <dbReference type="NCBI Taxonomy" id="1614635"/>
    <lineage>
        <taxon>Bacteria</taxon>
        <taxon>Pseudomonadati</taxon>
        <taxon>Pseudomonadota</taxon>
        <taxon>Betaproteobacteria</taxon>
        <taxon>Burkholderiales</taxon>
        <taxon>Comamonadaceae</taxon>
        <taxon>Polaromonas</taxon>
    </lineage>
</organism>
<keyword evidence="5 7" id="KW-1015">Disulfide bond</keyword>
<evidence type="ECO:0000256" key="4">
    <source>
        <dbReference type="ARBA" id="ARBA00022764"/>
    </source>
</evidence>
<evidence type="ECO:0000256" key="6">
    <source>
        <dbReference type="ARBA" id="ARBA00023284"/>
    </source>
</evidence>
<dbReference type="InterPro" id="IPR013766">
    <property type="entry name" value="Thioredoxin_domain"/>
</dbReference>
<feature type="domain" description="Thioredoxin" evidence="9">
    <location>
        <begin position="7"/>
        <end position="192"/>
    </location>
</feature>
<dbReference type="Proteomes" id="UP000620596">
    <property type="component" value="Unassembled WGS sequence"/>
</dbReference>
<dbReference type="InterPro" id="IPR036249">
    <property type="entry name" value="Thioredoxin-like_sf"/>
</dbReference>
<dbReference type="CDD" id="cd03019">
    <property type="entry name" value="DsbA_DsbA"/>
    <property type="match status" value="1"/>
</dbReference>
<dbReference type="Gene3D" id="3.40.30.10">
    <property type="entry name" value="Glutaredoxin"/>
    <property type="match status" value="1"/>
</dbReference>
<evidence type="ECO:0000313" key="11">
    <source>
        <dbReference type="Proteomes" id="UP000620596"/>
    </source>
</evidence>
<comment type="caution">
    <text evidence="10">The sequence shown here is derived from an EMBL/GenBank/DDBJ whole genome shotgun (WGS) entry which is preliminary data.</text>
</comment>
<dbReference type="GO" id="GO:0016491">
    <property type="term" value="F:oxidoreductase activity"/>
    <property type="evidence" value="ECO:0007669"/>
    <property type="project" value="InterPro"/>
</dbReference>
<dbReference type="PROSITE" id="PS51352">
    <property type="entry name" value="THIOREDOXIN_2"/>
    <property type="match status" value="1"/>
</dbReference>
<dbReference type="PANTHER" id="PTHR35891:SF3">
    <property type="entry name" value="THIOL:DISULFIDE INTERCHANGE PROTEIN DSBL"/>
    <property type="match status" value="1"/>
</dbReference>
<dbReference type="PANTHER" id="PTHR35891">
    <property type="entry name" value="THIOL:DISULFIDE INTERCHANGE PROTEIN DSBA"/>
    <property type="match status" value="1"/>
</dbReference>
<keyword evidence="4 7" id="KW-0574">Periplasm</keyword>
<protein>
    <recommendedName>
        <fullName evidence="7">Thiol:disulfide interchange protein</fullName>
    </recommendedName>
</protein>
<reference evidence="10" key="2">
    <citation type="submission" date="2020-09" db="EMBL/GenBank/DDBJ databases">
        <authorList>
            <person name="Sun Q."/>
            <person name="Zhou Y."/>
        </authorList>
    </citation>
    <scope>NUCLEOTIDE SEQUENCE</scope>
    <source>
        <strain evidence="10">CGMCC 1.15322</strain>
    </source>
</reference>
<keyword evidence="6" id="KW-0676">Redox-active center</keyword>
<sequence length="204" mass="22670">MAAASLGALSTTALAQAQAPRAGTDFLVLDKPAPVEAPAGKIEVVEFFWYSCPHCNRFEPALEEWINKAPKDVVVRRVPVSFRPDFEPQQRLYYVLEAMNKVEELHKKVFLAIHGEKQLLNTAELIAAWAEKQGLNKVKFLEMYNSFGIATKARKATQLQDAYKVDGVPALGVGGRFYTSGELAKNMDRALQVTDYLVVQARKG</sequence>
<keyword evidence="11" id="KW-1185">Reference proteome</keyword>
<dbReference type="EMBL" id="BMIG01000002">
    <property type="protein sequence ID" value="GGA90528.1"/>
    <property type="molecule type" value="Genomic_DNA"/>
</dbReference>
<dbReference type="GO" id="GO:0042597">
    <property type="term" value="C:periplasmic space"/>
    <property type="evidence" value="ECO:0007669"/>
    <property type="project" value="UniProtKB-SubCell"/>
</dbReference>
<evidence type="ECO:0000256" key="1">
    <source>
        <dbReference type="ARBA" id="ARBA00004418"/>
    </source>
</evidence>
<dbReference type="InterPro" id="IPR050824">
    <property type="entry name" value="Thiol_disulfide_DsbA"/>
</dbReference>
<accession>A0A916SA00</accession>
<name>A0A916SA00_9BURK</name>
<evidence type="ECO:0000256" key="2">
    <source>
        <dbReference type="ARBA" id="ARBA00005791"/>
    </source>
</evidence>
<dbReference type="PIRSF" id="PIRSF001488">
    <property type="entry name" value="Tdi_protein"/>
    <property type="match status" value="1"/>
</dbReference>
<dbReference type="SUPFAM" id="SSF52833">
    <property type="entry name" value="Thioredoxin-like"/>
    <property type="match status" value="1"/>
</dbReference>
<comment type="subcellular location">
    <subcellularLocation>
        <location evidence="1 7">Periplasm</location>
    </subcellularLocation>
</comment>
<evidence type="ECO:0000256" key="3">
    <source>
        <dbReference type="ARBA" id="ARBA00022729"/>
    </source>
</evidence>
<dbReference type="AlphaFoldDB" id="A0A916SA00"/>
<evidence type="ECO:0000256" key="5">
    <source>
        <dbReference type="ARBA" id="ARBA00023157"/>
    </source>
</evidence>
<evidence type="ECO:0000259" key="9">
    <source>
        <dbReference type="PROSITE" id="PS51352"/>
    </source>
</evidence>
<dbReference type="Pfam" id="PF01323">
    <property type="entry name" value="DSBA"/>
    <property type="match status" value="1"/>
</dbReference>
<reference evidence="10" key="1">
    <citation type="journal article" date="2014" name="Int. J. Syst. Evol. Microbiol.">
        <title>Complete genome sequence of Corynebacterium casei LMG S-19264T (=DSM 44701T), isolated from a smear-ripened cheese.</title>
        <authorList>
            <consortium name="US DOE Joint Genome Institute (JGI-PGF)"/>
            <person name="Walter F."/>
            <person name="Albersmeier A."/>
            <person name="Kalinowski J."/>
            <person name="Ruckert C."/>
        </authorList>
    </citation>
    <scope>NUCLEOTIDE SEQUENCE</scope>
    <source>
        <strain evidence="10">CGMCC 1.15322</strain>
    </source>
</reference>
<feature type="disulfide bond" description="Redox-active" evidence="8">
    <location>
        <begin position="52"/>
        <end position="55"/>
    </location>
</feature>